<accession>A0A835Z7Z0</accession>
<name>A0A835Z7Z0_9STRA</name>
<comment type="caution">
    <text evidence="2">The sequence shown here is derived from an EMBL/GenBank/DDBJ whole genome shotgun (WGS) entry which is preliminary data.</text>
</comment>
<feature type="region of interest" description="Disordered" evidence="1">
    <location>
        <begin position="1"/>
        <end position="31"/>
    </location>
</feature>
<keyword evidence="3" id="KW-1185">Reference proteome</keyword>
<dbReference type="AlphaFoldDB" id="A0A835Z7Z0"/>
<evidence type="ECO:0000256" key="1">
    <source>
        <dbReference type="SAM" id="MobiDB-lite"/>
    </source>
</evidence>
<evidence type="ECO:0000313" key="3">
    <source>
        <dbReference type="Proteomes" id="UP000664859"/>
    </source>
</evidence>
<organism evidence="2 3">
    <name type="scientific">Tribonema minus</name>
    <dbReference type="NCBI Taxonomy" id="303371"/>
    <lineage>
        <taxon>Eukaryota</taxon>
        <taxon>Sar</taxon>
        <taxon>Stramenopiles</taxon>
        <taxon>Ochrophyta</taxon>
        <taxon>PX clade</taxon>
        <taxon>Xanthophyceae</taxon>
        <taxon>Tribonematales</taxon>
        <taxon>Tribonemataceae</taxon>
        <taxon>Tribonema</taxon>
    </lineage>
</organism>
<gene>
    <name evidence="2" type="ORF">JKP88DRAFT_243841</name>
</gene>
<dbReference type="EMBL" id="JAFCMP010000090">
    <property type="protein sequence ID" value="KAG5187327.1"/>
    <property type="molecule type" value="Genomic_DNA"/>
</dbReference>
<sequence>MAKATAARSPRKRSKTAKSTRCPTHKHKVAGVPEGVDLQKEHRQQCLQCPKLVRYCQRCDGWSSTSRENWYKHHTIDRCSKDRKADVSTKRKKAAAAQNRDLRKTGKFAVNAPGVLLPGARRQMRVPPRVQQFLKTCSSKGVLEVANLGAVPQDSDALQEFNKDITKRLERGTPVSFRVEALSEAGRDLLHMKTFLTSNAVHSIQHLRVMDNKEQGCEHPEDQSVPAGDEQERAQCRILHK</sequence>
<proteinExistence type="predicted"/>
<reference evidence="2" key="1">
    <citation type="submission" date="2021-02" db="EMBL/GenBank/DDBJ databases">
        <title>First Annotated Genome of the Yellow-green Alga Tribonema minus.</title>
        <authorList>
            <person name="Mahan K.M."/>
        </authorList>
    </citation>
    <scope>NUCLEOTIDE SEQUENCE</scope>
    <source>
        <strain evidence="2">UTEX B ZZ1240</strain>
    </source>
</reference>
<evidence type="ECO:0000313" key="2">
    <source>
        <dbReference type="EMBL" id="KAG5187327.1"/>
    </source>
</evidence>
<protein>
    <submittedName>
        <fullName evidence="2">Uncharacterized protein</fullName>
    </submittedName>
</protein>
<feature type="compositionally biased region" description="Basic residues" evidence="1">
    <location>
        <begin position="9"/>
        <end position="29"/>
    </location>
</feature>
<dbReference type="Proteomes" id="UP000664859">
    <property type="component" value="Unassembled WGS sequence"/>
</dbReference>